<reference evidence="2" key="2">
    <citation type="submission" date="2020-05" db="EMBL/GenBank/DDBJ databases">
        <authorList>
            <person name="Kim H.-S."/>
            <person name="Proctor R.H."/>
            <person name="Brown D.W."/>
        </authorList>
    </citation>
    <scope>NUCLEOTIDE SEQUENCE</scope>
    <source>
        <strain evidence="2">NRRL 20472</strain>
    </source>
</reference>
<keyword evidence="3" id="KW-1185">Reference proteome</keyword>
<reference evidence="2" key="1">
    <citation type="journal article" date="2020" name="BMC Genomics">
        <title>Correction to: Identification and distribution of gene clusters required for synthesis of sphingolipid metabolism inhibitors in diverse species of the filamentous fungus Fusarium.</title>
        <authorList>
            <person name="Kim H.S."/>
            <person name="Lohmar J.M."/>
            <person name="Busman M."/>
            <person name="Brown D.W."/>
            <person name="Naumann T.A."/>
            <person name="Divon H.H."/>
            <person name="Lysoe E."/>
            <person name="Uhlig S."/>
            <person name="Proctor R.H."/>
        </authorList>
    </citation>
    <scope>NUCLEOTIDE SEQUENCE</scope>
    <source>
        <strain evidence="2">NRRL 20472</strain>
    </source>
</reference>
<feature type="domain" description="AB hydrolase-1" evidence="1">
    <location>
        <begin position="7"/>
        <end position="248"/>
    </location>
</feature>
<dbReference type="InterPro" id="IPR052897">
    <property type="entry name" value="Sec-Metab_Biosynth_Hydrolase"/>
</dbReference>
<dbReference type="Pfam" id="PF12697">
    <property type="entry name" value="Abhydrolase_6"/>
    <property type="match status" value="1"/>
</dbReference>
<proteinExistence type="predicted"/>
<name>A0A8H4XCD4_9HYPO</name>
<gene>
    <name evidence="2" type="ORF">FSARC_3673</name>
</gene>
<dbReference type="OrthoDB" id="408373at2759"/>
<dbReference type="PANTHER" id="PTHR37017:SF3">
    <property type="entry name" value="AB HYDROLASE-1 DOMAIN-CONTAINING PROTEIN"/>
    <property type="match status" value="1"/>
</dbReference>
<comment type="caution">
    <text evidence="2">The sequence shown here is derived from an EMBL/GenBank/DDBJ whole genome shotgun (WGS) entry which is preliminary data.</text>
</comment>
<dbReference type="Proteomes" id="UP000622797">
    <property type="component" value="Unassembled WGS sequence"/>
</dbReference>
<dbReference type="Gene3D" id="3.40.50.1820">
    <property type="entry name" value="alpha/beta hydrolase"/>
    <property type="match status" value="1"/>
</dbReference>
<organism evidence="2 3">
    <name type="scientific">Fusarium sarcochroum</name>
    <dbReference type="NCBI Taxonomy" id="1208366"/>
    <lineage>
        <taxon>Eukaryota</taxon>
        <taxon>Fungi</taxon>
        <taxon>Dikarya</taxon>
        <taxon>Ascomycota</taxon>
        <taxon>Pezizomycotina</taxon>
        <taxon>Sordariomycetes</taxon>
        <taxon>Hypocreomycetidae</taxon>
        <taxon>Hypocreales</taxon>
        <taxon>Nectriaceae</taxon>
        <taxon>Fusarium</taxon>
        <taxon>Fusarium lateritium species complex</taxon>
    </lineage>
</organism>
<protein>
    <recommendedName>
        <fullName evidence="1">AB hydrolase-1 domain-containing protein</fullName>
    </recommendedName>
</protein>
<evidence type="ECO:0000313" key="2">
    <source>
        <dbReference type="EMBL" id="KAF4969019.1"/>
    </source>
</evidence>
<evidence type="ECO:0000313" key="3">
    <source>
        <dbReference type="Proteomes" id="UP000622797"/>
    </source>
</evidence>
<dbReference type="AlphaFoldDB" id="A0A8H4XCD4"/>
<sequence>MAQKPSLIFVPGAWHTPEYWGKVMSAMETQHYKCIPITLPTSQSTSTSVNFSTDVKVVRDAILAQTTQGLDVVVIAHSYGGGVGPSAIKGLTRKQTNDSTTADTKTGHVIGLCLIGTGFVASGMSFMEFLGGKPPPFWDADYENNLMPLILDPIDMFYHDLPEGEAKYWMGKLTKQALTSTTEGYEAAYEGWRDVPVWYVITKADKAHPVEVQRMLAQTARKAGADVTVREIDASHSPMLSKPDETADIVRQAVEAVTG</sequence>
<accession>A0A8H4XCD4</accession>
<dbReference type="InterPro" id="IPR000073">
    <property type="entry name" value="AB_hydrolase_1"/>
</dbReference>
<dbReference type="EMBL" id="JABEXW010000177">
    <property type="protein sequence ID" value="KAF4969019.1"/>
    <property type="molecule type" value="Genomic_DNA"/>
</dbReference>
<dbReference type="PANTHER" id="PTHR37017">
    <property type="entry name" value="AB HYDROLASE-1 DOMAIN-CONTAINING PROTEIN-RELATED"/>
    <property type="match status" value="1"/>
</dbReference>
<evidence type="ECO:0000259" key="1">
    <source>
        <dbReference type="Pfam" id="PF12697"/>
    </source>
</evidence>
<dbReference type="SUPFAM" id="SSF53474">
    <property type="entry name" value="alpha/beta-Hydrolases"/>
    <property type="match status" value="1"/>
</dbReference>
<dbReference type="InterPro" id="IPR029058">
    <property type="entry name" value="AB_hydrolase_fold"/>
</dbReference>